<evidence type="ECO:0000313" key="1">
    <source>
        <dbReference type="EMBL" id="ETJ40567.1"/>
    </source>
</evidence>
<dbReference type="AlphaFoldDB" id="W1YDJ4"/>
<accession>W1YDJ4</accession>
<organism evidence="1">
    <name type="scientific">human gut metagenome</name>
    <dbReference type="NCBI Taxonomy" id="408170"/>
    <lineage>
        <taxon>unclassified sequences</taxon>
        <taxon>metagenomes</taxon>
        <taxon>organismal metagenomes</taxon>
    </lineage>
</organism>
<proteinExistence type="predicted"/>
<sequence>MPCQRDWENPRVTHRHRLPPRADFQAFAPWEEAVAGAGRRSERVLSLNGQWRF</sequence>
<keyword evidence="1" id="KW-0378">Hydrolase</keyword>
<dbReference type="EMBL" id="AZMM01005531">
    <property type="protein sequence ID" value="ETJ40567.1"/>
    <property type="molecule type" value="Genomic_DNA"/>
</dbReference>
<feature type="non-terminal residue" evidence="1">
    <location>
        <position position="53"/>
    </location>
</feature>
<comment type="caution">
    <text evidence="1">The sequence shown here is derived from an EMBL/GenBank/DDBJ whole genome shotgun (WGS) entry which is preliminary data.</text>
</comment>
<gene>
    <name evidence="1" type="ORF">Q604_UNBC05531G0001</name>
</gene>
<dbReference type="GO" id="GO:0016787">
    <property type="term" value="F:hydrolase activity"/>
    <property type="evidence" value="ECO:0007669"/>
    <property type="project" value="UniProtKB-KW"/>
</dbReference>
<protein>
    <submittedName>
        <fullName evidence="1">Glycosyl hydrolase, family 2</fullName>
    </submittedName>
</protein>
<dbReference type="Gene3D" id="2.60.120.260">
    <property type="entry name" value="Galactose-binding domain-like"/>
    <property type="match status" value="1"/>
</dbReference>
<reference evidence="1" key="1">
    <citation type="submission" date="2013-12" db="EMBL/GenBank/DDBJ databases">
        <title>A Varibaculum cambriense genome reconstructed from a premature infant gut community with otherwise low bacterial novelty that shifts toward anaerobic metabolism during the third week of life.</title>
        <authorList>
            <person name="Brown C.T."/>
            <person name="Sharon I."/>
            <person name="Thomas B.C."/>
            <person name="Castelle C.J."/>
            <person name="Morowitz M.J."/>
            <person name="Banfield J.F."/>
        </authorList>
    </citation>
    <scope>NUCLEOTIDE SEQUENCE</scope>
</reference>
<name>W1YDJ4_9ZZZZ</name>